<dbReference type="NCBIfam" id="TIGR01615">
    <property type="entry name" value="A_thal_3542"/>
    <property type="match status" value="1"/>
</dbReference>
<dbReference type="Proteomes" id="UP000036987">
    <property type="component" value="Unassembled WGS sequence"/>
</dbReference>
<comment type="caution">
    <text evidence="2">The sequence shown here is derived from an EMBL/GenBank/DDBJ whole genome shotgun (WGS) entry which is preliminary data.</text>
</comment>
<dbReference type="Pfam" id="PF04720">
    <property type="entry name" value="PDDEXK_6"/>
    <property type="match status" value="1"/>
</dbReference>
<proteinExistence type="predicted"/>
<dbReference type="PANTHER" id="PTHR31579">
    <property type="entry name" value="OS03G0796600 PROTEIN"/>
    <property type="match status" value="1"/>
</dbReference>
<dbReference type="AlphaFoldDB" id="A0A0K9Q3D8"/>
<accession>A0A0K9Q3D8</accession>
<dbReference type="EMBL" id="LFYR01000129">
    <property type="protein sequence ID" value="KMZ75679.1"/>
    <property type="molecule type" value="Genomic_DNA"/>
</dbReference>
<dbReference type="PANTHER" id="PTHR31579:SF58">
    <property type="entry name" value="PLANT-SPECIFIC DOMAIN TIGR01615 FAMILY PROTEIN"/>
    <property type="match status" value="1"/>
</dbReference>
<protein>
    <submittedName>
        <fullName evidence="2">Uncharacterized protein</fullName>
    </submittedName>
</protein>
<evidence type="ECO:0000256" key="1">
    <source>
        <dbReference type="SAM" id="MobiDB-lite"/>
    </source>
</evidence>
<name>A0A0K9Q3D8_ZOSMR</name>
<dbReference type="InterPro" id="IPR006502">
    <property type="entry name" value="PDDEXK-like"/>
</dbReference>
<dbReference type="OrthoDB" id="691424at2759"/>
<feature type="region of interest" description="Disordered" evidence="1">
    <location>
        <begin position="1"/>
        <end position="34"/>
    </location>
</feature>
<feature type="compositionally biased region" description="Acidic residues" evidence="1">
    <location>
        <begin position="18"/>
        <end position="34"/>
    </location>
</feature>
<evidence type="ECO:0000313" key="2">
    <source>
        <dbReference type="EMBL" id="KMZ75679.1"/>
    </source>
</evidence>
<gene>
    <name evidence="2" type="ORF">ZOSMA_111G00300</name>
</gene>
<evidence type="ECO:0000313" key="3">
    <source>
        <dbReference type="Proteomes" id="UP000036987"/>
    </source>
</evidence>
<sequence>MIDFGLVVDQESKKDSFDDGSDTDDESSDTDDETTDFWKEQCLKLQMTLAPTNNFEALVLNVTKTEISNFFSKTRGYSCSCPSPRTSMISERKECRKCLLRVLVGVLRQAGLNCGLCISNRRRSGEHWYLDVVSYQSKNPNNKPPMRVIIELSLRDEFEIARANEGYKKLIDILPYMFVGNPTKLEKVIKVICKGTKKCFKENKMYIGPWRKNKYMQAKLLNPYYERA</sequence>
<dbReference type="OMA" id="SDVRCTA"/>
<keyword evidence="3" id="KW-1185">Reference proteome</keyword>
<reference evidence="3" key="1">
    <citation type="journal article" date="2016" name="Nature">
        <title>The genome of the seagrass Zostera marina reveals angiosperm adaptation to the sea.</title>
        <authorList>
            <person name="Olsen J.L."/>
            <person name="Rouze P."/>
            <person name="Verhelst B."/>
            <person name="Lin Y.-C."/>
            <person name="Bayer T."/>
            <person name="Collen J."/>
            <person name="Dattolo E."/>
            <person name="De Paoli E."/>
            <person name="Dittami S."/>
            <person name="Maumus F."/>
            <person name="Michel G."/>
            <person name="Kersting A."/>
            <person name="Lauritano C."/>
            <person name="Lohaus R."/>
            <person name="Toepel M."/>
            <person name="Tonon T."/>
            <person name="Vanneste K."/>
            <person name="Amirebrahimi M."/>
            <person name="Brakel J."/>
            <person name="Bostroem C."/>
            <person name="Chovatia M."/>
            <person name="Grimwood J."/>
            <person name="Jenkins J.W."/>
            <person name="Jueterbock A."/>
            <person name="Mraz A."/>
            <person name="Stam W.T."/>
            <person name="Tice H."/>
            <person name="Bornberg-Bauer E."/>
            <person name="Green P.J."/>
            <person name="Pearson G.A."/>
            <person name="Procaccini G."/>
            <person name="Duarte C.M."/>
            <person name="Schmutz J."/>
            <person name="Reusch T.B.H."/>
            <person name="Van de Peer Y."/>
        </authorList>
    </citation>
    <scope>NUCLEOTIDE SEQUENCE [LARGE SCALE GENOMIC DNA]</scope>
    <source>
        <strain evidence="3">cv. Finnish</strain>
    </source>
</reference>
<organism evidence="2 3">
    <name type="scientific">Zostera marina</name>
    <name type="common">Eelgrass</name>
    <dbReference type="NCBI Taxonomy" id="29655"/>
    <lineage>
        <taxon>Eukaryota</taxon>
        <taxon>Viridiplantae</taxon>
        <taxon>Streptophyta</taxon>
        <taxon>Embryophyta</taxon>
        <taxon>Tracheophyta</taxon>
        <taxon>Spermatophyta</taxon>
        <taxon>Magnoliopsida</taxon>
        <taxon>Liliopsida</taxon>
        <taxon>Zosteraceae</taxon>
        <taxon>Zostera</taxon>
    </lineage>
</organism>